<accession>A0A1W1VXY0</accession>
<dbReference type="Proteomes" id="UP000192569">
    <property type="component" value="Chromosome I"/>
</dbReference>
<name>A0A1W1VXY0_9FIRM</name>
<organism evidence="1 2">
    <name type="scientific">Thermanaeromonas toyohensis ToBE</name>
    <dbReference type="NCBI Taxonomy" id="698762"/>
    <lineage>
        <taxon>Bacteria</taxon>
        <taxon>Bacillati</taxon>
        <taxon>Bacillota</taxon>
        <taxon>Clostridia</taxon>
        <taxon>Neomoorellales</taxon>
        <taxon>Neomoorellaceae</taxon>
        <taxon>Thermanaeromonas</taxon>
    </lineage>
</organism>
<reference evidence="1 2" key="1">
    <citation type="submission" date="2017-04" db="EMBL/GenBank/DDBJ databases">
        <authorList>
            <person name="Afonso C.L."/>
            <person name="Miller P.J."/>
            <person name="Scott M.A."/>
            <person name="Spackman E."/>
            <person name="Goraichik I."/>
            <person name="Dimitrov K.M."/>
            <person name="Suarez D.L."/>
            <person name="Swayne D.E."/>
        </authorList>
    </citation>
    <scope>NUCLEOTIDE SEQUENCE [LARGE SCALE GENOMIC DNA]</scope>
    <source>
        <strain evidence="1 2">ToBE</strain>
    </source>
</reference>
<dbReference type="AlphaFoldDB" id="A0A1W1VXY0"/>
<gene>
    <name evidence="1" type="ORF">SAMN00808754_2225</name>
</gene>
<sequence>MREVLPMRGYFRFMAKGVRVDLKVEQAFLKEVLGDTLKKFLEGCLMSGICEWKPVEEDTPATPTSAPTAVPVEQAEPLLTLPELRAQANVANNKELVTLVIYYADYCQKNPPSNEEIRRLLREELREKDVVLNSMTTYLQRAKRQGWVAQEGKRWRITSTGLQKIQQMLGSSTLSKGA</sequence>
<protein>
    <submittedName>
        <fullName evidence="1">Uncharacterized protein</fullName>
    </submittedName>
</protein>
<proteinExistence type="predicted"/>
<dbReference type="STRING" id="698762.SAMN00808754_2225"/>
<evidence type="ECO:0000313" key="2">
    <source>
        <dbReference type="Proteomes" id="UP000192569"/>
    </source>
</evidence>
<keyword evidence="2" id="KW-1185">Reference proteome</keyword>
<evidence type="ECO:0000313" key="1">
    <source>
        <dbReference type="EMBL" id="SMB98249.1"/>
    </source>
</evidence>
<dbReference type="EMBL" id="LT838272">
    <property type="protein sequence ID" value="SMB98249.1"/>
    <property type="molecule type" value="Genomic_DNA"/>
</dbReference>